<organism evidence="1">
    <name type="scientific">bioreactor metagenome</name>
    <dbReference type="NCBI Taxonomy" id="1076179"/>
    <lineage>
        <taxon>unclassified sequences</taxon>
        <taxon>metagenomes</taxon>
        <taxon>ecological metagenomes</taxon>
    </lineage>
</organism>
<evidence type="ECO:0000313" key="1">
    <source>
        <dbReference type="EMBL" id="MPN51080.1"/>
    </source>
</evidence>
<dbReference type="AlphaFoldDB" id="A0A645IIX9"/>
<dbReference type="EMBL" id="VSSQ01115801">
    <property type="protein sequence ID" value="MPN51080.1"/>
    <property type="molecule type" value="Genomic_DNA"/>
</dbReference>
<sequence length="102" mass="11258">MAIVEREDNIRCQLANALNPQGMINLVRGVNRNTGAGREAGNRSKKRFFTRIVGVRKNGSDFITCIQQGLDTLTSHIVIGKYDGFHARFSSVDCVVCGRITC</sequence>
<accession>A0A645IIX9</accession>
<comment type="caution">
    <text evidence="1">The sequence shown here is derived from an EMBL/GenBank/DDBJ whole genome shotgun (WGS) entry which is preliminary data.</text>
</comment>
<protein>
    <submittedName>
        <fullName evidence="1">Uncharacterized protein</fullName>
    </submittedName>
</protein>
<proteinExistence type="predicted"/>
<name>A0A645IIX9_9ZZZZ</name>
<reference evidence="1" key="1">
    <citation type="submission" date="2019-08" db="EMBL/GenBank/DDBJ databases">
        <authorList>
            <person name="Kucharzyk K."/>
            <person name="Murdoch R.W."/>
            <person name="Higgins S."/>
            <person name="Loffler F."/>
        </authorList>
    </citation>
    <scope>NUCLEOTIDE SEQUENCE</scope>
</reference>
<gene>
    <name evidence="1" type="ORF">SDC9_198721</name>
</gene>